<accession>A0AAV5SF70</accession>
<feature type="region of interest" description="Disordered" evidence="1">
    <location>
        <begin position="66"/>
        <end position="93"/>
    </location>
</feature>
<proteinExistence type="predicted"/>
<dbReference type="AlphaFoldDB" id="A0AAV5SF70"/>
<gene>
    <name evidence="2" type="ORF">PENTCL1PPCAC_1478</name>
</gene>
<protein>
    <submittedName>
        <fullName evidence="2">Uncharacterized protein</fullName>
    </submittedName>
</protein>
<feature type="compositionally biased region" description="Low complexity" evidence="1">
    <location>
        <begin position="1"/>
        <end position="19"/>
    </location>
</feature>
<feature type="compositionally biased region" description="Low complexity" evidence="1">
    <location>
        <begin position="67"/>
        <end position="79"/>
    </location>
</feature>
<feature type="non-terminal residue" evidence="2">
    <location>
        <position position="1"/>
    </location>
</feature>
<keyword evidence="3" id="KW-1185">Reference proteome</keyword>
<organism evidence="2 3">
    <name type="scientific">Pristionchus entomophagus</name>
    <dbReference type="NCBI Taxonomy" id="358040"/>
    <lineage>
        <taxon>Eukaryota</taxon>
        <taxon>Metazoa</taxon>
        <taxon>Ecdysozoa</taxon>
        <taxon>Nematoda</taxon>
        <taxon>Chromadorea</taxon>
        <taxon>Rhabditida</taxon>
        <taxon>Rhabditina</taxon>
        <taxon>Diplogasteromorpha</taxon>
        <taxon>Diplogasteroidea</taxon>
        <taxon>Neodiplogasteridae</taxon>
        <taxon>Pristionchus</taxon>
    </lineage>
</organism>
<name>A0AAV5SF70_9BILA</name>
<dbReference type="EMBL" id="BTSX01000001">
    <property type="protein sequence ID" value="GMS79303.1"/>
    <property type="molecule type" value="Genomic_DNA"/>
</dbReference>
<comment type="caution">
    <text evidence="2">The sequence shown here is derived from an EMBL/GenBank/DDBJ whole genome shotgun (WGS) entry which is preliminary data.</text>
</comment>
<sequence length="93" mass="9444">APLGDPSISSSSDLPSQLGPSPPTCSPSSSCCACCSRCYPRPQATARSIDPTTPRTCCECCSESCDDAPSPIASSSTTSFPLRPSATLESVAL</sequence>
<reference evidence="2" key="1">
    <citation type="submission" date="2023-10" db="EMBL/GenBank/DDBJ databases">
        <title>Genome assembly of Pristionchus species.</title>
        <authorList>
            <person name="Yoshida K."/>
            <person name="Sommer R.J."/>
        </authorList>
    </citation>
    <scope>NUCLEOTIDE SEQUENCE</scope>
    <source>
        <strain evidence="2">RS0144</strain>
    </source>
</reference>
<dbReference type="Proteomes" id="UP001432027">
    <property type="component" value="Unassembled WGS sequence"/>
</dbReference>
<evidence type="ECO:0000313" key="3">
    <source>
        <dbReference type="Proteomes" id="UP001432027"/>
    </source>
</evidence>
<feature type="region of interest" description="Disordered" evidence="1">
    <location>
        <begin position="1"/>
        <end position="28"/>
    </location>
</feature>
<evidence type="ECO:0000313" key="2">
    <source>
        <dbReference type="EMBL" id="GMS79303.1"/>
    </source>
</evidence>
<evidence type="ECO:0000256" key="1">
    <source>
        <dbReference type="SAM" id="MobiDB-lite"/>
    </source>
</evidence>